<dbReference type="Pfam" id="PF13692">
    <property type="entry name" value="Glyco_trans_1_4"/>
    <property type="match status" value="1"/>
</dbReference>
<dbReference type="Gene3D" id="3.40.50.2000">
    <property type="entry name" value="Glycogen Phosphorylase B"/>
    <property type="match status" value="2"/>
</dbReference>
<keyword evidence="2" id="KW-1185">Reference proteome</keyword>
<organism evidence="1 2">
    <name type="scientific">Cyanobacterium stanieri LEGE 03274</name>
    <dbReference type="NCBI Taxonomy" id="1828756"/>
    <lineage>
        <taxon>Bacteria</taxon>
        <taxon>Bacillati</taxon>
        <taxon>Cyanobacteriota</taxon>
        <taxon>Cyanophyceae</taxon>
        <taxon>Oscillatoriophycideae</taxon>
        <taxon>Chroococcales</taxon>
        <taxon>Geminocystaceae</taxon>
        <taxon>Cyanobacterium</taxon>
    </lineage>
</organism>
<comment type="caution">
    <text evidence="1">The sequence shown here is derived from an EMBL/GenBank/DDBJ whole genome shotgun (WGS) entry which is preliminary data.</text>
</comment>
<dbReference type="Proteomes" id="UP000654604">
    <property type="component" value="Unassembled WGS sequence"/>
</dbReference>
<evidence type="ECO:0000313" key="2">
    <source>
        <dbReference type="Proteomes" id="UP000654604"/>
    </source>
</evidence>
<gene>
    <name evidence="1" type="ORF">IQ215_00155</name>
</gene>
<accession>A0ABR9UZP0</accession>
<reference evidence="1 2" key="1">
    <citation type="submission" date="2020-10" db="EMBL/GenBank/DDBJ databases">
        <authorList>
            <person name="Castelo-Branco R."/>
            <person name="Eusebio N."/>
            <person name="Adriana R."/>
            <person name="Vieira A."/>
            <person name="Brugerolle De Fraissinette N."/>
            <person name="Rezende De Castro R."/>
            <person name="Schneider M.P."/>
            <person name="Vasconcelos V."/>
            <person name="Leao P.N."/>
        </authorList>
    </citation>
    <scope>NUCLEOTIDE SEQUENCE [LARGE SCALE GENOMIC DNA]</scope>
    <source>
        <strain evidence="1 2">LEGE 03274</strain>
    </source>
</reference>
<protein>
    <submittedName>
        <fullName evidence="1">Glycosyltransferase</fullName>
    </submittedName>
</protein>
<dbReference type="PANTHER" id="PTHR12526:SF622">
    <property type="entry name" value="GLYCOSYLTRANSFERASE (GROUP I)"/>
    <property type="match status" value="1"/>
</dbReference>
<name>A0ABR9UZP0_9CHRO</name>
<evidence type="ECO:0000313" key="1">
    <source>
        <dbReference type="EMBL" id="MBE9221099.1"/>
    </source>
</evidence>
<proteinExistence type="predicted"/>
<sequence length="401" mass="45550">MVLNTNKHSLKISIIVSDLSSSGSGRWGGAVRPFLLAKALQKMGHQVKIFGLGFGVQTPQFSKDIPIVYIPSEYHSGIIDASKELISQIDGDILYAIKPKTTSFGLAIIKKLTSGCPLILDIDDWEMSWFGGDKWKFGFKPIKFIKEIVKEDGALRYPDHPLYLRWLEKFISYADAVTTHNTFLQKKFGGVYIPQGKDLELFNPSKFDPITCKRKYGLENYRVLMFPGAPRPYKGLEDLLEAMDLLQWEDLKLVIVGGSPYDDYDKYLQERWSKWIISIPPQPFEQMPEIISCADVMVIPQRKTPETIAQFPLKLTDAMAMAKPILATRVGDIPEVLQDTGYLVNPQSPEDLAQGIKTIFQGYQTAIDKGLKARERYFKYYSQEQMVFMLDQVIASLPLKK</sequence>
<dbReference type="PANTHER" id="PTHR12526">
    <property type="entry name" value="GLYCOSYLTRANSFERASE"/>
    <property type="match status" value="1"/>
</dbReference>
<dbReference type="EMBL" id="JADEWC010000001">
    <property type="protein sequence ID" value="MBE9221099.1"/>
    <property type="molecule type" value="Genomic_DNA"/>
</dbReference>
<dbReference type="SUPFAM" id="SSF53756">
    <property type="entry name" value="UDP-Glycosyltransferase/glycogen phosphorylase"/>
    <property type="match status" value="1"/>
</dbReference>